<proteinExistence type="predicted"/>
<dbReference type="Proteomes" id="UP000605846">
    <property type="component" value="Unassembled WGS sequence"/>
</dbReference>
<dbReference type="SUPFAM" id="SSF48371">
    <property type="entry name" value="ARM repeat"/>
    <property type="match status" value="1"/>
</dbReference>
<dbReference type="OrthoDB" id="2357318at2759"/>
<name>A0A8H7BVV6_9FUNG</name>
<dbReference type="PANTHER" id="PTHR39214:SF1">
    <property type="entry name" value="MICROBODY (PEROXISOME) BIOGENESIS PROTEIN PEROXIN 8 (EUROFUNG)"/>
    <property type="match status" value="1"/>
</dbReference>
<protein>
    <submittedName>
        <fullName evidence="1">Uncharacterized protein</fullName>
    </submittedName>
</protein>
<sequence length="793" mass="88716">MANEAETQQTDLKALAKTLSDSYSALLQHATLSEESILGHLSQLAQYSNHLPLSWFTAHLLDALFQLKEQFSEKGLHAGLLSIYSLWAVWARRLSATSNGLEGVAEQQQLAKVLTSMEQVLTEENGQATVEIRKEAWIGLVALIGSQTNKAPDFGDGRLIDIMTTVIKNMEIALALGDTLDAGVAHCLAESTTLNAFEMEHLQSLLASHVQLAARRPEGARAVMTVLEHAVDVRSRQKPQTRAEADLETLLRLAQAMIEFETGDNQDISLMLARLAVIGGVVRTLQFTQGRKTKKVMRLREEAEAFYVKHLDMAATAVSEENQPKEQDTITLLSCQCLPNIRTDTMKEMNLEILLRILIPCLLTSDNIWKGDQFVRLLKVTPDTVDEINELAEKPLHKDIGRISRSIGKIIQVMLEVDPSNERVIHEMLDRLVAFSYDILIGWDRFLNDNKEPDMDAETKAVYKKMDTAIWPLFKTMIFAFTAILKAIAIDIPNGQGLLAVRHAAQDVVSIYGNFHFITERFGSGSGFKAYQETLTNSVAYLSHGENACQLNKLLSTVYQEYASLSSNAEEQRPVSTLSVAQQARLTFFTNLIEQVMQHTEDDVLEDHILPVIYPILSWKKVENKELFESAHAATLSVFSTQKPVAREVAGVYAKILIEGFPDPMTHHQLRFAYTTMIQSLCEMDDALSWLTVGQLIGRIDSLLEEKDIVLRSQYTVTLIDLLKPLSLGPFFGEMLEKIRNLVKQQETAAMKQATMKVLFETVSGPGISDMRRVEAVGWFLDLKRQISQAASI</sequence>
<dbReference type="EMBL" id="JABAYA010000004">
    <property type="protein sequence ID" value="KAF7732104.1"/>
    <property type="molecule type" value="Genomic_DNA"/>
</dbReference>
<dbReference type="AlphaFoldDB" id="A0A8H7BVV6"/>
<comment type="caution">
    <text evidence="1">The sequence shown here is derived from an EMBL/GenBank/DDBJ whole genome shotgun (WGS) entry which is preliminary data.</text>
</comment>
<evidence type="ECO:0000313" key="1">
    <source>
        <dbReference type="EMBL" id="KAF7732104.1"/>
    </source>
</evidence>
<keyword evidence="2" id="KW-1185">Reference proteome</keyword>
<dbReference type="InterPro" id="IPR055334">
    <property type="entry name" value="PEX8-like"/>
</dbReference>
<accession>A0A8H7BVV6</accession>
<gene>
    <name evidence="1" type="ORF">EC973_006359</name>
</gene>
<evidence type="ECO:0000313" key="2">
    <source>
        <dbReference type="Proteomes" id="UP000605846"/>
    </source>
</evidence>
<dbReference type="InterPro" id="IPR016024">
    <property type="entry name" value="ARM-type_fold"/>
</dbReference>
<organism evidence="1 2">
    <name type="scientific">Apophysomyces ossiformis</name>
    <dbReference type="NCBI Taxonomy" id="679940"/>
    <lineage>
        <taxon>Eukaryota</taxon>
        <taxon>Fungi</taxon>
        <taxon>Fungi incertae sedis</taxon>
        <taxon>Mucoromycota</taxon>
        <taxon>Mucoromycotina</taxon>
        <taxon>Mucoromycetes</taxon>
        <taxon>Mucorales</taxon>
        <taxon>Mucorineae</taxon>
        <taxon>Mucoraceae</taxon>
        <taxon>Apophysomyces</taxon>
    </lineage>
</organism>
<dbReference type="PANTHER" id="PTHR39214">
    <property type="entry name" value="MICROBODY (PEROXISOME) BIOGENESIS PROTEIN PEROXIN 8 (EUROFUNG)"/>
    <property type="match status" value="1"/>
</dbReference>
<reference evidence="1" key="1">
    <citation type="submission" date="2020-01" db="EMBL/GenBank/DDBJ databases">
        <title>Genome Sequencing of Three Apophysomyces-Like Fungal Strains Confirms a Novel Fungal Genus in the Mucoromycota with divergent Burkholderia-like Endosymbiotic Bacteria.</title>
        <authorList>
            <person name="Stajich J.E."/>
            <person name="Macias A.M."/>
            <person name="Carter-House D."/>
            <person name="Lovett B."/>
            <person name="Kasson L.R."/>
            <person name="Berry K."/>
            <person name="Grigoriev I."/>
            <person name="Chang Y."/>
            <person name="Spatafora J."/>
            <person name="Kasson M.T."/>
        </authorList>
    </citation>
    <scope>NUCLEOTIDE SEQUENCE</scope>
    <source>
        <strain evidence="1">NRRL A-21654</strain>
    </source>
</reference>